<proteinExistence type="inferred from homology"/>
<evidence type="ECO:0000313" key="8">
    <source>
        <dbReference type="Proteomes" id="UP000255367"/>
    </source>
</evidence>
<dbReference type="Proteomes" id="UP000255367">
    <property type="component" value="Unassembled WGS sequence"/>
</dbReference>
<dbReference type="PANTHER" id="PTHR45790:SF4">
    <property type="entry name" value="COBALT-PRECORRIN-4 C(11)-METHYLTRANSFERASE"/>
    <property type="match status" value="1"/>
</dbReference>
<dbReference type="Pfam" id="PF00590">
    <property type="entry name" value="TP_methylase"/>
    <property type="match status" value="1"/>
</dbReference>
<dbReference type="AlphaFoldDB" id="A0A380NFS4"/>
<dbReference type="EC" id="2.1.1.-" evidence="7"/>
<evidence type="ECO:0000256" key="4">
    <source>
        <dbReference type="ARBA" id="ARBA00022679"/>
    </source>
</evidence>
<dbReference type="InterPro" id="IPR006362">
    <property type="entry name" value="Cbl_synth_CobM/CibF"/>
</dbReference>
<dbReference type="SUPFAM" id="SSF53790">
    <property type="entry name" value="Tetrapyrrole methylase"/>
    <property type="match status" value="1"/>
</dbReference>
<evidence type="ECO:0000256" key="2">
    <source>
        <dbReference type="ARBA" id="ARBA00022573"/>
    </source>
</evidence>
<dbReference type="InterPro" id="IPR035996">
    <property type="entry name" value="4pyrrol_Methylase_sf"/>
</dbReference>
<protein>
    <submittedName>
        <fullName evidence="7">Cobalt-precorrin-4 C(11)-methyltransferase</fullName>
        <ecNumber evidence="7">2.1.1.-</ecNumber>
    </submittedName>
</protein>
<dbReference type="PANTHER" id="PTHR45790">
    <property type="entry name" value="SIROHEME SYNTHASE-RELATED"/>
    <property type="match status" value="1"/>
</dbReference>
<evidence type="ECO:0000256" key="1">
    <source>
        <dbReference type="ARBA" id="ARBA00005879"/>
    </source>
</evidence>
<feature type="domain" description="Tetrapyrrole methylase" evidence="6">
    <location>
        <begin position="22"/>
        <end position="227"/>
    </location>
</feature>
<gene>
    <name evidence="7" type="primary">cbiF</name>
    <name evidence="7" type="ORF">NCTC12020_00078</name>
</gene>
<name>A0A380NFS4_9FIRM</name>
<accession>A0A380NFS4</accession>
<organism evidence="7 8">
    <name type="scientific">Veillonella criceti</name>
    <dbReference type="NCBI Taxonomy" id="103891"/>
    <lineage>
        <taxon>Bacteria</taxon>
        <taxon>Bacillati</taxon>
        <taxon>Bacillota</taxon>
        <taxon>Negativicutes</taxon>
        <taxon>Veillonellales</taxon>
        <taxon>Veillonellaceae</taxon>
        <taxon>Veillonella</taxon>
    </lineage>
</organism>
<dbReference type="GO" id="GO:0009236">
    <property type="term" value="P:cobalamin biosynthetic process"/>
    <property type="evidence" value="ECO:0007669"/>
    <property type="project" value="UniProtKB-KW"/>
</dbReference>
<keyword evidence="2" id="KW-0169">Cobalamin biosynthesis</keyword>
<dbReference type="CDD" id="cd11641">
    <property type="entry name" value="Precorrin-4_C11-MT"/>
    <property type="match status" value="1"/>
</dbReference>
<evidence type="ECO:0000313" key="7">
    <source>
        <dbReference type="EMBL" id="SUP39542.1"/>
    </source>
</evidence>
<dbReference type="InterPro" id="IPR000878">
    <property type="entry name" value="4pyrrol_Mease"/>
</dbReference>
<keyword evidence="3 7" id="KW-0489">Methyltransferase</keyword>
<keyword evidence="5" id="KW-0949">S-adenosyl-L-methionine</keyword>
<evidence type="ECO:0000256" key="3">
    <source>
        <dbReference type="ARBA" id="ARBA00022603"/>
    </source>
</evidence>
<dbReference type="EMBL" id="UHIO01000001">
    <property type="protein sequence ID" value="SUP39542.1"/>
    <property type="molecule type" value="Genomic_DNA"/>
</dbReference>
<dbReference type="NCBIfam" id="TIGR01465">
    <property type="entry name" value="cobM_cbiF"/>
    <property type="match status" value="1"/>
</dbReference>
<dbReference type="InterPro" id="IPR050161">
    <property type="entry name" value="Siro_Cobalamin_biosynth"/>
</dbReference>
<dbReference type="GO" id="GO:0046026">
    <property type="term" value="F:precorrin-4 C11-methyltransferase activity"/>
    <property type="evidence" value="ECO:0007669"/>
    <property type="project" value="InterPro"/>
</dbReference>
<evidence type="ECO:0000256" key="5">
    <source>
        <dbReference type="ARBA" id="ARBA00022691"/>
    </source>
</evidence>
<dbReference type="InterPro" id="IPR014777">
    <property type="entry name" value="4pyrrole_Mease_sub1"/>
</dbReference>
<dbReference type="Gene3D" id="3.30.950.10">
    <property type="entry name" value="Methyltransferase, Cobalt-precorrin-4 Transmethylase, Domain 2"/>
    <property type="match status" value="1"/>
</dbReference>
<dbReference type="InterPro" id="IPR014776">
    <property type="entry name" value="4pyrrole_Mease_sub2"/>
</dbReference>
<keyword evidence="4 7" id="KW-0808">Transferase</keyword>
<comment type="similarity">
    <text evidence="1">Belongs to the precorrin methyltransferase family.</text>
</comment>
<reference evidence="7 8" key="1">
    <citation type="submission" date="2018-06" db="EMBL/GenBank/DDBJ databases">
        <authorList>
            <consortium name="Pathogen Informatics"/>
            <person name="Doyle S."/>
        </authorList>
    </citation>
    <scope>NUCLEOTIDE SEQUENCE [LARGE SCALE GENOMIC DNA]</scope>
    <source>
        <strain evidence="7 8">NCTC12020</strain>
    </source>
</reference>
<dbReference type="GO" id="GO:0032259">
    <property type="term" value="P:methylation"/>
    <property type="evidence" value="ECO:0007669"/>
    <property type="project" value="UniProtKB-KW"/>
</dbReference>
<sequence>MSTTDVATTATQGQMSQVAPVVHFVGAGPGDPELITRKGYRLVSEADIVIYAGSLVNPDILAACKKGCEIHNSATMNLDEVIEVMKRGASEGKAIVRLHTGDPAIYGAIQEQMDRLKELDITYAVVPGVSSFLATAAALKQEYTLPNVSQTVIITRMEGRTPMPPKEKLGMLAAHEATMCIFLSVQMIDRVVEELIKGGYSPKTPVAIVVKASWPDQRIIRGTLETIAQIVSQEGVLRQAMIVVSKVLDSDYELSKLYDKGFSHMYRSAKD</sequence>
<dbReference type="Gene3D" id="3.40.1010.10">
    <property type="entry name" value="Cobalt-precorrin-4 Transmethylase, Domain 1"/>
    <property type="match status" value="1"/>
</dbReference>
<evidence type="ECO:0000259" key="6">
    <source>
        <dbReference type="Pfam" id="PF00590"/>
    </source>
</evidence>
<keyword evidence="8" id="KW-1185">Reference proteome</keyword>